<comment type="caution">
    <text evidence="9">The sequence shown here is derived from an EMBL/GenBank/DDBJ whole genome shotgun (WGS) entry which is preliminary data.</text>
</comment>
<evidence type="ECO:0000259" key="8">
    <source>
        <dbReference type="PROSITE" id="PS50850"/>
    </source>
</evidence>
<name>A0A0R2FY27_9LACO</name>
<evidence type="ECO:0000256" key="7">
    <source>
        <dbReference type="SAM" id="Phobius"/>
    </source>
</evidence>
<feature type="transmembrane region" description="Helical" evidence="7">
    <location>
        <begin position="474"/>
        <end position="495"/>
    </location>
</feature>
<keyword evidence="6 7" id="KW-0472">Membrane</keyword>
<feature type="transmembrane region" description="Helical" evidence="7">
    <location>
        <begin position="113"/>
        <end position="139"/>
    </location>
</feature>
<dbReference type="PATRIC" id="fig|1123500.6.peg.126"/>
<feature type="transmembrane region" description="Helical" evidence="7">
    <location>
        <begin position="357"/>
        <end position="376"/>
    </location>
</feature>
<accession>A0A0R2FY27</accession>
<keyword evidence="4 7" id="KW-0812">Transmembrane</keyword>
<dbReference type="Pfam" id="PF07690">
    <property type="entry name" value="MFS_1"/>
    <property type="match status" value="1"/>
</dbReference>
<feature type="domain" description="Major facilitator superfamily (MFS) profile" evidence="8">
    <location>
        <begin position="23"/>
        <end position="500"/>
    </location>
</feature>
<dbReference type="InterPro" id="IPR004638">
    <property type="entry name" value="EmrB-like"/>
</dbReference>
<evidence type="ECO:0000256" key="5">
    <source>
        <dbReference type="ARBA" id="ARBA00022989"/>
    </source>
</evidence>
<dbReference type="PANTHER" id="PTHR42718">
    <property type="entry name" value="MAJOR FACILITATOR SUPERFAMILY MULTIDRUG TRANSPORTER MFSC"/>
    <property type="match status" value="1"/>
</dbReference>
<comment type="subcellular location">
    <subcellularLocation>
        <location evidence="1">Cell membrane</location>
        <topology evidence="1">Multi-pass membrane protein</topology>
    </subcellularLocation>
</comment>
<keyword evidence="3" id="KW-1003">Cell membrane</keyword>
<proteinExistence type="predicted"/>
<feature type="transmembrane region" description="Helical" evidence="7">
    <location>
        <begin position="88"/>
        <end position="107"/>
    </location>
</feature>
<evidence type="ECO:0000256" key="4">
    <source>
        <dbReference type="ARBA" id="ARBA00022692"/>
    </source>
</evidence>
<feature type="transmembrane region" description="Helical" evidence="7">
    <location>
        <begin position="252"/>
        <end position="271"/>
    </location>
</feature>
<organism evidence="9 10">
    <name type="scientific">Weissella halotolerans DSM 20190</name>
    <dbReference type="NCBI Taxonomy" id="1123500"/>
    <lineage>
        <taxon>Bacteria</taxon>
        <taxon>Bacillati</taxon>
        <taxon>Bacillota</taxon>
        <taxon>Bacilli</taxon>
        <taxon>Lactobacillales</taxon>
        <taxon>Lactobacillaceae</taxon>
        <taxon>Weissella</taxon>
    </lineage>
</organism>
<evidence type="ECO:0000256" key="2">
    <source>
        <dbReference type="ARBA" id="ARBA00022448"/>
    </source>
</evidence>
<dbReference type="PANTHER" id="PTHR42718:SF24">
    <property type="entry name" value="MAJOR FACILITATOR SUPERFAMILY (MFS) PROFILE DOMAIN-CONTAINING PROTEIN"/>
    <property type="match status" value="1"/>
</dbReference>
<dbReference type="RefSeq" id="WP_022791176.1">
    <property type="nucleotide sequence ID" value="NZ_ATUU01000001.1"/>
</dbReference>
<dbReference type="Gene3D" id="1.20.1250.20">
    <property type="entry name" value="MFS general substrate transporter like domains"/>
    <property type="match status" value="2"/>
</dbReference>
<dbReference type="InParanoid" id="A0A0R2FY27"/>
<dbReference type="InterPro" id="IPR011701">
    <property type="entry name" value="MFS"/>
</dbReference>
<keyword evidence="10" id="KW-1185">Reference proteome</keyword>
<feature type="transmembrane region" description="Helical" evidence="7">
    <location>
        <begin position="324"/>
        <end position="345"/>
    </location>
</feature>
<dbReference type="OrthoDB" id="9816041at2"/>
<dbReference type="GO" id="GO:0005886">
    <property type="term" value="C:plasma membrane"/>
    <property type="evidence" value="ECO:0007669"/>
    <property type="project" value="UniProtKB-SubCell"/>
</dbReference>
<feature type="transmembrane region" description="Helical" evidence="7">
    <location>
        <begin position="21"/>
        <end position="42"/>
    </location>
</feature>
<dbReference type="PROSITE" id="PS50850">
    <property type="entry name" value="MFS"/>
    <property type="match status" value="1"/>
</dbReference>
<dbReference type="eggNOG" id="COG0477">
    <property type="taxonomic scope" value="Bacteria"/>
</dbReference>
<dbReference type="AlphaFoldDB" id="A0A0R2FY27"/>
<dbReference type="SUPFAM" id="SSF103473">
    <property type="entry name" value="MFS general substrate transporter"/>
    <property type="match status" value="1"/>
</dbReference>
<feature type="transmembrane region" description="Helical" evidence="7">
    <location>
        <begin position="193"/>
        <end position="212"/>
    </location>
</feature>
<protein>
    <submittedName>
        <fullName evidence="9">MFS family major facilitator transporter, multidrug cation symporter</fullName>
    </submittedName>
</protein>
<keyword evidence="5 7" id="KW-1133">Transmembrane helix</keyword>
<feature type="transmembrane region" description="Helical" evidence="7">
    <location>
        <begin position="224"/>
        <end position="246"/>
    </location>
</feature>
<feature type="transmembrane region" description="Helical" evidence="7">
    <location>
        <begin position="291"/>
        <end position="312"/>
    </location>
</feature>
<feature type="transmembrane region" description="Helical" evidence="7">
    <location>
        <begin position="428"/>
        <end position="445"/>
    </location>
</feature>
<dbReference type="InterPro" id="IPR020846">
    <property type="entry name" value="MFS_dom"/>
</dbReference>
<gene>
    <name evidence="9" type="ORF">IV68_GL000128</name>
</gene>
<dbReference type="Proteomes" id="UP000051296">
    <property type="component" value="Unassembled WGS sequence"/>
</dbReference>
<feature type="transmembrane region" description="Helical" evidence="7">
    <location>
        <begin position="388"/>
        <end position="407"/>
    </location>
</feature>
<sequence length="514" mass="55485">MAEARQHDRPVDIHGQGYSRAALLIIILVATFAGTLMQTSLGTAIPTLMHDFGINLATAQQATTWFLLANGIMIPVSAYLTTKFPTKWLLLSAYGIMLSGMLVTALTPAQHSMWFMFLLGRVLTALAVGITMPLMQVILVNIFPAEERGAAMGLSGLVVGLAPAIGPTLSGWILDQDHYVWGLVISSSWRNIFYLPLIVLAVAFLLGFVFLRDVVPNRPVKLDVLSLTLSIFGFGLFLLGFTNVATDGWGDVRTVLTPISIGAIIILLFIWRQLRMKDPFMDVRVFLNKQFTVTTIAVMMAMMAMMGVEMMLPTYLQNVHGISAFHSGLMLLPGALVMGAMSPVAGAVYDKVGAKRMTLLGFSILALGTVPFLFLTSTTPDHYITALYTVRMFGIAMVMMPLTASAMSALPPEEAGHATASNNTARQIASAVVVALLTSVTQNIINHNEPAASLKTANPLRYADHLLNASMDGFQASFLIGLIFALVGIGVAFFLRDGKVIAQATKQVDGEEQV</sequence>
<dbReference type="GO" id="GO:0022857">
    <property type="term" value="F:transmembrane transporter activity"/>
    <property type="evidence" value="ECO:0007669"/>
    <property type="project" value="InterPro"/>
</dbReference>
<dbReference type="FunCoup" id="A0A0R2FY27">
    <property type="interactions" value="88"/>
</dbReference>
<evidence type="ECO:0000256" key="1">
    <source>
        <dbReference type="ARBA" id="ARBA00004651"/>
    </source>
</evidence>
<dbReference type="NCBIfam" id="TIGR00711">
    <property type="entry name" value="efflux_EmrB"/>
    <property type="match status" value="1"/>
</dbReference>
<keyword evidence="2" id="KW-0813">Transport</keyword>
<evidence type="ECO:0000256" key="6">
    <source>
        <dbReference type="ARBA" id="ARBA00023136"/>
    </source>
</evidence>
<evidence type="ECO:0000313" key="10">
    <source>
        <dbReference type="Proteomes" id="UP000051296"/>
    </source>
</evidence>
<feature type="transmembrane region" description="Helical" evidence="7">
    <location>
        <begin position="151"/>
        <end position="173"/>
    </location>
</feature>
<evidence type="ECO:0000256" key="3">
    <source>
        <dbReference type="ARBA" id="ARBA00022475"/>
    </source>
</evidence>
<dbReference type="CDD" id="cd17503">
    <property type="entry name" value="MFS_LmrB_MDR_like"/>
    <property type="match status" value="1"/>
</dbReference>
<reference evidence="9 10" key="1">
    <citation type="journal article" date="2015" name="Genome Announc.">
        <title>Expanding the biotechnology potential of lactobacilli through comparative genomics of 213 strains and associated genera.</title>
        <authorList>
            <person name="Sun Z."/>
            <person name="Harris H.M."/>
            <person name="McCann A."/>
            <person name="Guo C."/>
            <person name="Argimon S."/>
            <person name="Zhang W."/>
            <person name="Yang X."/>
            <person name="Jeffery I.B."/>
            <person name="Cooney J.C."/>
            <person name="Kagawa T.F."/>
            <person name="Liu W."/>
            <person name="Song Y."/>
            <person name="Salvetti E."/>
            <person name="Wrobel A."/>
            <person name="Rasinkangas P."/>
            <person name="Parkhill J."/>
            <person name="Rea M.C."/>
            <person name="O'Sullivan O."/>
            <person name="Ritari J."/>
            <person name="Douillard F.P."/>
            <person name="Paul Ross R."/>
            <person name="Yang R."/>
            <person name="Briner A.E."/>
            <person name="Felis G.E."/>
            <person name="de Vos W.M."/>
            <person name="Barrangou R."/>
            <person name="Klaenhammer T.R."/>
            <person name="Caufield P.W."/>
            <person name="Cui Y."/>
            <person name="Zhang H."/>
            <person name="O'Toole P.W."/>
        </authorList>
    </citation>
    <scope>NUCLEOTIDE SEQUENCE [LARGE SCALE GENOMIC DNA]</scope>
    <source>
        <strain evidence="9 10">DSM 20190</strain>
    </source>
</reference>
<dbReference type="EMBL" id="JQAX01000001">
    <property type="protein sequence ID" value="KRN33330.1"/>
    <property type="molecule type" value="Genomic_DNA"/>
</dbReference>
<dbReference type="InterPro" id="IPR036259">
    <property type="entry name" value="MFS_trans_sf"/>
</dbReference>
<evidence type="ECO:0000313" key="9">
    <source>
        <dbReference type="EMBL" id="KRN33330.1"/>
    </source>
</evidence>
<dbReference type="STRING" id="1123500.GCA_000420365_00375"/>
<feature type="transmembrane region" description="Helical" evidence="7">
    <location>
        <begin position="62"/>
        <end position="81"/>
    </location>
</feature>